<keyword evidence="1" id="KW-1133">Transmembrane helix</keyword>
<feature type="transmembrane region" description="Helical" evidence="1">
    <location>
        <begin position="77"/>
        <end position="105"/>
    </location>
</feature>
<dbReference type="AlphaFoldDB" id="A0A3A8B4R5"/>
<keyword evidence="1" id="KW-0472">Membrane</keyword>
<dbReference type="EMBL" id="RAPE01000001">
    <property type="protein sequence ID" value="RKF16821.1"/>
    <property type="molecule type" value="Genomic_DNA"/>
</dbReference>
<feature type="transmembrane region" description="Helical" evidence="1">
    <location>
        <begin position="167"/>
        <end position="185"/>
    </location>
</feature>
<dbReference type="Proteomes" id="UP000281128">
    <property type="component" value="Unassembled WGS sequence"/>
</dbReference>
<feature type="transmembrane region" description="Helical" evidence="1">
    <location>
        <begin position="50"/>
        <end position="71"/>
    </location>
</feature>
<feature type="transmembrane region" description="Helical" evidence="1">
    <location>
        <begin position="125"/>
        <end position="147"/>
    </location>
</feature>
<accession>A0A3A8B4R5</accession>
<sequence length="219" mass="23171">MKASKIMNSDDKLSTGEVFGAITLGALIAAPYVLLFTLIGLFFRAPLAALIGTAFIALLGLVGWQMTLVAAQDAHPLAAVAIACGAMLAGLFACLPLSRLVPAFFNWECATIRLMLTRGGAVGRVGYMIAQLLPGIVLVVLGVAMLSDLDEVGKTLFTESGSANLNFYLWILIFGWLTLSQIAVLRFHRALHPVGSAVTFAGHPLATVQPAQMDERDAA</sequence>
<keyword evidence="3" id="KW-1185">Reference proteome</keyword>
<reference evidence="2 3" key="1">
    <citation type="submission" date="2018-09" db="EMBL/GenBank/DDBJ databases">
        <title>Roseovarius spongiae sp. nov., isolated from a marine sponge.</title>
        <authorList>
            <person name="Zhuang L."/>
            <person name="Luo L."/>
        </authorList>
    </citation>
    <scope>NUCLEOTIDE SEQUENCE [LARGE SCALE GENOMIC DNA]</scope>
    <source>
        <strain evidence="2 3">HN-E21</strain>
    </source>
</reference>
<proteinExistence type="predicted"/>
<evidence type="ECO:0000313" key="2">
    <source>
        <dbReference type="EMBL" id="RKF16821.1"/>
    </source>
</evidence>
<gene>
    <name evidence="2" type="ORF">D6850_04590</name>
</gene>
<comment type="caution">
    <text evidence="2">The sequence shown here is derived from an EMBL/GenBank/DDBJ whole genome shotgun (WGS) entry which is preliminary data.</text>
</comment>
<feature type="transmembrane region" description="Helical" evidence="1">
    <location>
        <begin position="20"/>
        <end position="43"/>
    </location>
</feature>
<name>A0A3A8B4R5_9RHOB</name>
<keyword evidence="1" id="KW-0812">Transmembrane</keyword>
<organism evidence="2 3">
    <name type="scientific">Roseovarius spongiae</name>
    <dbReference type="NCBI Taxonomy" id="2320272"/>
    <lineage>
        <taxon>Bacteria</taxon>
        <taxon>Pseudomonadati</taxon>
        <taxon>Pseudomonadota</taxon>
        <taxon>Alphaproteobacteria</taxon>
        <taxon>Rhodobacterales</taxon>
        <taxon>Roseobacteraceae</taxon>
        <taxon>Roseovarius</taxon>
    </lineage>
</organism>
<protein>
    <submittedName>
        <fullName evidence="2">Uncharacterized protein</fullName>
    </submittedName>
</protein>
<evidence type="ECO:0000256" key="1">
    <source>
        <dbReference type="SAM" id="Phobius"/>
    </source>
</evidence>
<evidence type="ECO:0000313" key="3">
    <source>
        <dbReference type="Proteomes" id="UP000281128"/>
    </source>
</evidence>